<feature type="repeat" description="RCC1" evidence="2">
    <location>
        <begin position="58"/>
        <end position="113"/>
    </location>
</feature>
<dbReference type="InterPro" id="IPR058923">
    <property type="entry name" value="RCC1-like_dom"/>
</dbReference>
<dbReference type="InParanoid" id="A0A671Y391"/>
<dbReference type="InterPro" id="IPR000408">
    <property type="entry name" value="Reg_chr_condens"/>
</dbReference>
<gene>
    <name evidence="5" type="primary">LOC115581217</name>
</gene>
<feature type="compositionally biased region" description="Basic and acidic residues" evidence="3">
    <location>
        <begin position="512"/>
        <end position="522"/>
    </location>
</feature>
<evidence type="ECO:0000256" key="1">
    <source>
        <dbReference type="ARBA" id="ARBA00022737"/>
    </source>
</evidence>
<dbReference type="PROSITE" id="PS00626">
    <property type="entry name" value="RCC1_2"/>
    <property type="match status" value="2"/>
</dbReference>
<accession>A0A671Y391</accession>
<feature type="repeat" description="RCC1" evidence="2">
    <location>
        <begin position="286"/>
        <end position="333"/>
    </location>
</feature>
<feature type="region of interest" description="Disordered" evidence="3">
    <location>
        <begin position="450"/>
        <end position="523"/>
    </location>
</feature>
<dbReference type="PROSITE" id="PS50012">
    <property type="entry name" value="RCC1_3"/>
    <property type="match status" value="6"/>
</dbReference>
<dbReference type="Gene3D" id="2.130.10.30">
    <property type="entry name" value="Regulator of chromosome condensation 1/beta-lactamase-inhibitor protein II"/>
    <property type="match status" value="2"/>
</dbReference>
<sequence length="731" mass="80298">MKRDSFAPRPPWRRTEPECPKSQNFVNNLLSIRWCAVNRRCHGDSYPANVDILCKLDMMLLCWGSGELGQTGHGRPGDIGLEEAHLGEFKAGRLGRVKLLACGSSHSIVITVDNKIFSWGNGTSGQLGDGERAVKNRPFEVKLPHELNVTESDTDVDHVRIVGVACGSRHSFIWTEAGLAYGFGNNFYAQLGYDFQRADFKEHQLAPRLFQNLPSSLKISQVACGERHTLFALEDGRVAACGQNDYGQVGNGSNENAVVPQFVECVDRVSKVTCGANHNLALTGDGRLFQWGCGRACGNLKRNILNPEDVTLPSSPVQDIAGGCWHSLLLTDDGNVFSWGTGQEGQLGLGEERTHVSTPCFLSYSQLAEVTRLQAGDSYSAAITAGGELLLWGQIPCVSWVSDQPGLKRLWTPQPVPVADRRVCDVACGTWHMMALSAWSREENRECAHPETEAHFRDPVGNPLLTERTEKENTVQDSRQVRHKLIQDLGRPEGPGKQEKVEGCERADEEERASKDEGDGALHDSAFAIVRSAMGMDRRGNGHSSIKSNQGEVREGCRAAGPWELRKEPCRSTGSRDIVFTTLHLLPRSEQCRPTSSTLPRLLTGQAHSGVSAEARKEKSTHLTKLVQKSGSDCSILENPRTRPKPRPPVAQRAASCHRSRIGLHSGLKSPIYNSSPHVSPDQKVQSSPTFHRGTPVETSLSLSRSSSEPFRYSPTHRRVVSSFGTSRKNL</sequence>
<dbReference type="Proteomes" id="UP000472265">
    <property type="component" value="Chromosome 5"/>
</dbReference>
<dbReference type="PANTHER" id="PTHR22870">
    <property type="entry name" value="REGULATOR OF CHROMOSOME CONDENSATION"/>
    <property type="match status" value="1"/>
</dbReference>
<feature type="compositionally biased region" description="Basic and acidic residues" evidence="3">
    <location>
        <begin position="490"/>
        <end position="506"/>
    </location>
</feature>
<dbReference type="InterPro" id="IPR009091">
    <property type="entry name" value="RCC1/BLIP-II"/>
</dbReference>
<dbReference type="PRINTS" id="PR00633">
    <property type="entry name" value="RCCNDNSATION"/>
</dbReference>
<dbReference type="OMA" id="WHIMALT"/>
<reference evidence="5" key="1">
    <citation type="submission" date="2021-04" db="EMBL/GenBank/DDBJ databases">
        <authorList>
            <consortium name="Wellcome Sanger Institute Data Sharing"/>
        </authorList>
    </citation>
    <scope>NUCLEOTIDE SEQUENCE [LARGE SCALE GENOMIC DNA]</scope>
</reference>
<dbReference type="Pfam" id="PF00415">
    <property type="entry name" value="RCC1"/>
    <property type="match status" value="1"/>
</dbReference>
<protein>
    <recommendedName>
        <fullName evidence="4">RCC1-like domain-containing protein</fullName>
    </recommendedName>
</protein>
<dbReference type="SUPFAM" id="SSF50985">
    <property type="entry name" value="RCC1/BLIP-II"/>
    <property type="match status" value="1"/>
</dbReference>
<name>A0A671Y391_SPAAU</name>
<evidence type="ECO:0000256" key="2">
    <source>
        <dbReference type="PROSITE-ProRule" id="PRU00235"/>
    </source>
</evidence>
<feature type="repeat" description="RCC1" evidence="2">
    <location>
        <begin position="114"/>
        <end position="177"/>
    </location>
</feature>
<dbReference type="GeneTree" id="ENSGT00940000174528"/>
<evidence type="ECO:0000259" key="4">
    <source>
        <dbReference type="Pfam" id="PF25390"/>
    </source>
</evidence>
<dbReference type="PANTHER" id="PTHR22870:SF466">
    <property type="entry name" value="ANKYRIN REPEAT-CONTAINING PROTEIN"/>
    <property type="match status" value="1"/>
</dbReference>
<reference evidence="5" key="2">
    <citation type="submission" date="2025-08" db="UniProtKB">
        <authorList>
            <consortium name="Ensembl"/>
        </authorList>
    </citation>
    <scope>IDENTIFICATION</scope>
</reference>
<evidence type="ECO:0000313" key="6">
    <source>
        <dbReference type="Proteomes" id="UP000472265"/>
    </source>
</evidence>
<feature type="repeat" description="RCC1" evidence="2">
    <location>
        <begin position="236"/>
        <end position="285"/>
    </location>
</feature>
<organism evidence="5 6">
    <name type="scientific">Sparus aurata</name>
    <name type="common">Gilthead sea bream</name>
    <dbReference type="NCBI Taxonomy" id="8175"/>
    <lineage>
        <taxon>Eukaryota</taxon>
        <taxon>Metazoa</taxon>
        <taxon>Chordata</taxon>
        <taxon>Craniata</taxon>
        <taxon>Vertebrata</taxon>
        <taxon>Euteleostomi</taxon>
        <taxon>Actinopterygii</taxon>
        <taxon>Neopterygii</taxon>
        <taxon>Teleostei</taxon>
        <taxon>Neoteleostei</taxon>
        <taxon>Acanthomorphata</taxon>
        <taxon>Eupercaria</taxon>
        <taxon>Spariformes</taxon>
        <taxon>Sparidae</taxon>
        <taxon>Sparus</taxon>
    </lineage>
</organism>
<keyword evidence="6" id="KW-1185">Reference proteome</keyword>
<dbReference type="Pfam" id="PF25390">
    <property type="entry name" value="WD40_RLD"/>
    <property type="match status" value="1"/>
</dbReference>
<evidence type="ECO:0000313" key="5">
    <source>
        <dbReference type="Ensembl" id="ENSSAUP00010057586.1"/>
    </source>
</evidence>
<feature type="repeat" description="RCC1" evidence="2">
    <location>
        <begin position="178"/>
        <end position="235"/>
    </location>
</feature>
<proteinExistence type="predicted"/>
<feature type="compositionally biased region" description="Polar residues" evidence="3">
    <location>
        <begin position="672"/>
        <end position="690"/>
    </location>
</feature>
<feature type="domain" description="RCC1-like" evidence="4">
    <location>
        <begin position="60"/>
        <end position="300"/>
    </location>
</feature>
<feature type="repeat" description="RCC1" evidence="2">
    <location>
        <begin position="334"/>
        <end position="386"/>
    </location>
</feature>
<evidence type="ECO:0000256" key="3">
    <source>
        <dbReference type="SAM" id="MobiDB-lite"/>
    </source>
</evidence>
<reference evidence="5" key="3">
    <citation type="submission" date="2025-09" db="UniProtKB">
        <authorList>
            <consortium name="Ensembl"/>
        </authorList>
    </citation>
    <scope>IDENTIFICATION</scope>
</reference>
<dbReference type="AlphaFoldDB" id="A0A671Y391"/>
<keyword evidence="1" id="KW-0677">Repeat</keyword>
<feature type="region of interest" description="Disordered" evidence="3">
    <location>
        <begin position="607"/>
        <end position="731"/>
    </location>
</feature>
<dbReference type="InterPro" id="IPR051210">
    <property type="entry name" value="Ub_ligase/GEF_domain"/>
</dbReference>
<dbReference type="Ensembl" id="ENSSAUT00010060461.1">
    <property type="protein sequence ID" value="ENSSAUP00010057586.1"/>
    <property type="gene ID" value="ENSSAUG00010023542.1"/>
</dbReference>